<dbReference type="OrthoDB" id="271647at2759"/>
<proteinExistence type="predicted"/>
<name>A0A061ITV8_TRYRA</name>
<evidence type="ECO:0000313" key="2">
    <source>
        <dbReference type="Proteomes" id="UP000031737"/>
    </source>
</evidence>
<dbReference type="EMBL" id="AUPL01006318">
    <property type="protein sequence ID" value="ESL06014.1"/>
    <property type="molecule type" value="Genomic_DNA"/>
</dbReference>
<dbReference type="AlphaFoldDB" id="A0A061ITV8"/>
<dbReference type="VEuPathDB" id="TriTrypDB:TRSC58_06318"/>
<comment type="caution">
    <text evidence="1">The sequence shown here is derived from an EMBL/GenBank/DDBJ whole genome shotgun (WGS) entry which is preliminary data.</text>
</comment>
<dbReference type="Gene3D" id="1.25.40.10">
    <property type="entry name" value="Tetratricopeptide repeat domain"/>
    <property type="match status" value="2"/>
</dbReference>
<accession>A0A061ITV8</accession>
<dbReference type="InterPro" id="IPR011990">
    <property type="entry name" value="TPR-like_helical_dom_sf"/>
</dbReference>
<protein>
    <submittedName>
        <fullName evidence="1">Uncharacterized protein</fullName>
    </submittedName>
</protein>
<sequence length="667" mass="73894">MKSIFFRAETIPGEPAIMPPGQRRPSSKSRRLIEEYRRSVLASGGEPMAGATSRAFLERGGCKKNAFFAVRREGSQRTMLTAPPTTSDPVQWCMDHAEAAESAGQLADAEKYLQGALEKLQHTGVIALGDVHRVSTHVDAKLEQDCVRTAEVLRRFGKLSMRKSAYAEALALFNLSSSIDPLTPVTYALRGACHEYLGNYAEAYEEYKKYLSLSHPTMDVMAHAGQCALRAGQYEAAERYLYELLRMTKVATSSLAPSTSPTCTLFDSPSFYEAHTYYCLGLVREKQSEQAAATPSADSASNAAEVLAQEARAFYDLAVANSAYIAALEDAAESAIAVGDTSLTWENLQHLQRLRSDCAHYYLRAADVCAMANDAAAEVAELSKALDQRQPMPVRCTTLLRRAAVYASKLQNFDKAIVDLSLLLSLPGDDHCTAMAYLQRAKAFEQRSCERPRTAKEDVGAALSDYNSFVATALMHPQKLAAPPESITEAMLILANGAFTEKNYARAAHFFARAVARGWQPREDLPQESRQLKKGTSVSAISLTGVDLLTKMYVAIAHNVVSQIAIAEDMFRVAYEQREKPTAHVTVDLKKSKAAERKEAEKPMVPVPAVGYQVVEEHYLRLRALEPTVFSSLQYELLELWEPYRTEVERLREDLMLTRSGRKVKRR</sequence>
<dbReference type="SUPFAM" id="SSF48452">
    <property type="entry name" value="TPR-like"/>
    <property type="match status" value="1"/>
</dbReference>
<evidence type="ECO:0000313" key="1">
    <source>
        <dbReference type="EMBL" id="ESL06014.1"/>
    </source>
</evidence>
<keyword evidence="2" id="KW-1185">Reference proteome</keyword>
<gene>
    <name evidence="1" type="ORF">TRSC58_06318</name>
</gene>
<dbReference type="Proteomes" id="UP000031737">
    <property type="component" value="Unassembled WGS sequence"/>
</dbReference>
<dbReference type="SMART" id="SM00028">
    <property type="entry name" value="TPR"/>
    <property type="match status" value="4"/>
</dbReference>
<reference evidence="1 2" key="1">
    <citation type="submission" date="2013-07" db="EMBL/GenBank/DDBJ databases">
        <authorList>
            <person name="Stoco P.H."/>
            <person name="Wagner G."/>
            <person name="Gerber A."/>
            <person name="Zaha A."/>
            <person name="Thompson C."/>
            <person name="Bartholomeu D.C."/>
            <person name="Luckemeyer D.D."/>
            <person name="Bahia D."/>
            <person name="Loreto E."/>
            <person name="Prestes E.B."/>
            <person name="Lima F.M."/>
            <person name="Rodrigues-Luiz G."/>
            <person name="Vallejo G.A."/>
            <person name="Filho J.F."/>
            <person name="Monteiro K.M."/>
            <person name="Tyler K.M."/>
            <person name="de Almeida L.G."/>
            <person name="Ortiz M.F."/>
            <person name="Siervo M.A."/>
            <person name="de Moraes M.H."/>
            <person name="Cunha O.L."/>
            <person name="Mendonca-Neto R."/>
            <person name="Silva R."/>
            <person name="Teixeira S.M."/>
            <person name="Murta S.M."/>
            <person name="Sincero T.C."/>
            <person name="Mendes T.A."/>
            <person name="Urmenyi T.P."/>
            <person name="Silva V.G."/>
            <person name="da Rocha W.D."/>
            <person name="Andersson B."/>
            <person name="Romanha A.J."/>
            <person name="Steindel M."/>
            <person name="de Vasconcelos A.T."/>
            <person name="Grisard E.C."/>
        </authorList>
    </citation>
    <scope>NUCLEOTIDE SEQUENCE [LARGE SCALE GENOMIC DNA]</scope>
    <source>
        <strain evidence="1 2">SC58</strain>
    </source>
</reference>
<organism evidence="1 2">
    <name type="scientific">Trypanosoma rangeli SC58</name>
    <dbReference type="NCBI Taxonomy" id="429131"/>
    <lineage>
        <taxon>Eukaryota</taxon>
        <taxon>Discoba</taxon>
        <taxon>Euglenozoa</taxon>
        <taxon>Kinetoplastea</taxon>
        <taxon>Metakinetoplastina</taxon>
        <taxon>Trypanosomatida</taxon>
        <taxon>Trypanosomatidae</taxon>
        <taxon>Trypanosoma</taxon>
        <taxon>Herpetosoma</taxon>
    </lineage>
</organism>
<dbReference type="InterPro" id="IPR019734">
    <property type="entry name" value="TPR_rpt"/>
</dbReference>